<organism evidence="3 4">
    <name type="scientific">Pseudonocardia eucalypti</name>
    <dbReference type="NCBI Taxonomy" id="648755"/>
    <lineage>
        <taxon>Bacteria</taxon>
        <taxon>Bacillati</taxon>
        <taxon>Actinomycetota</taxon>
        <taxon>Actinomycetes</taxon>
        <taxon>Pseudonocardiales</taxon>
        <taxon>Pseudonocardiaceae</taxon>
        <taxon>Pseudonocardia</taxon>
    </lineage>
</organism>
<comment type="caution">
    <text evidence="3">The sequence shown here is derived from an EMBL/GenBank/DDBJ whole genome shotgun (WGS) entry which is preliminary data.</text>
</comment>
<dbReference type="Pfam" id="PF01425">
    <property type="entry name" value="Amidase"/>
    <property type="match status" value="1"/>
</dbReference>
<evidence type="ECO:0000256" key="1">
    <source>
        <dbReference type="ARBA" id="ARBA00009199"/>
    </source>
</evidence>
<dbReference type="InterPro" id="IPR000120">
    <property type="entry name" value="Amidase"/>
</dbReference>
<evidence type="ECO:0000313" key="3">
    <source>
        <dbReference type="EMBL" id="GAA5147225.1"/>
    </source>
</evidence>
<evidence type="ECO:0000259" key="2">
    <source>
        <dbReference type="Pfam" id="PF01425"/>
    </source>
</evidence>
<evidence type="ECO:0000313" key="4">
    <source>
        <dbReference type="Proteomes" id="UP001428817"/>
    </source>
</evidence>
<dbReference type="InterPro" id="IPR023631">
    <property type="entry name" value="Amidase_dom"/>
</dbReference>
<dbReference type="Gene3D" id="3.90.1300.10">
    <property type="entry name" value="Amidase signature (AS) domain"/>
    <property type="match status" value="1"/>
</dbReference>
<dbReference type="NCBIfam" id="NF004815">
    <property type="entry name" value="PRK06169.1"/>
    <property type="match status" value="1"/>
</dbReference>
<reference evidence="4" key="1">
    <citation type="journal article" date="2019" name="Int. J. Syst. Evol. Microbiol.">
        <title>The Global Catalogue of Microorganisms (GCM) 10K type strain sequencing project: providing services to taxonomists for standard genome sequencing and annotation.</title>
        <authorList>
            <consortium name="The Broad Institute Genomics Platform"/>
            <consortium name="The Broad Institute Genome Sequencing Center for Infectious Disease"/>
            <person name="Wu L."/>
            <person name="Ma J."/>
        </authorList>
    </citation>
    <scope>NUCLEOTIDE SEQUENCE [LARGE SCALE GENOMIC DNA]</scope>
    <source>
        <strain evidence="4">JCM 18303</strain>
    </source>
</reference>
<dbReference type="PANTHER" id="PTHR11895:SF7">
    <property type="entry name" value="GLUTAMYL-TRNA(GLN) AMIDOTRANSFERASE SUBUNIT A, MITOCHONDRIAL"/>
    <property type="match status" value="1"/>
</dbReference>
<name>A0ABP9PIP8_9PSEU</name>
<proteinExistence type="inferred from homology"/>
<dbReference type="InterPro" id="IPR036928">
    <property type="entry name" value="AS_sf"/>
</dbReference>
<dbReference type="RefSeq" id="WP_185058998.1">
    <property type="nucleotide sequence ID" value="NZ_BAABJP010000001.1"/>
</dbReference>
<comment type="similarity">
    <text evidence="1">Belongs to the amidase family.</text>
</comment>
<dbReference type="PANTHER" id="PTHR11895">
    <property type="entry name" value="TRANSAMIDASE"/>
    <property type="match status" value="1"/>
</dbReference>
<accession>A0ABP9PIP8</accession>
<dbReference type="EMBL" id="BAABJP010000001">
    <property type="protein sequence ID" value="GAA5147225.1"/>
    <property type="molecule type" value="Genomic_DNA"/>
</dbReference>
<dbReference type="SUPFAM" id="SSF75304">
    <property type="entry name" value="Amidase signature (AS) enzymes"/>
    <property type="match status" value="1"/>
</dbReference>
<dbReference type="Proteomes" id="UP001428817">
    <property type="component" value="Unassembled WGS sequence"/>
</dbReference>
<feature type="domain" description="Amidase" evidence="2">
    <location>
        <begin position="30"/>
        <end position="453"/>
    </location>
</feature>
<sequence>MTSTAVSTADFSATELLAGYRSGELSPVRATQDALDRIEALNQQVNAYCLVDAAGALRAARASEARWRDGRPVGPLDGVPISIKDILLTKGWPTLRGSLTVDATGPWEVDGPPVARVRAAGAVLLGKVTTPELAWKGVTDSPRHGITRNAWDPSLTAGGSSGGSASAVALGMGAGSLGTDGGGSVRIPASFSGIVAHKPTYGLVPHHPGSPFGTLAHVGPMTRTAADAALLLDVISGTDTRDPWALPPVTRPCVPALSGATSALRGLKIAASPTLGYVSVHPEVAAAFAEAVRVFAALGAEVTEEDPGFADPVDPFHVLWFAGAAKCVEHLDDEGLAKLDPGLAEIVAAGREYSAIDFLTAMAVRNDMGTLMGAFHERYPLLLTPTMPIPAFEAGVEAPAGSASPRWTGWTPFTYPFNMTQQPAASVNCCFTSSGLPIGLQIIGPRHADAQVLAAAHAFQQATDWHTRQPTLLR</sequence>
<dbReference type="InterPro" id="IPR020556">
    <property type="entry name" value="Amidase_CS"/>
</dbReference>
<protein>
    <submittedName>
        <fullName evidence="3">Amidase</fullName>
    </submittedName>
</protein>
<keyword evidence="4" id="KW-1185">Reference proteome</keyword>
<gene>
    <name evidence="3" type="ORF">GCM10023321_07920</name>
</gene>
<dbReference type="PROSITE" id="PS00571">
    <property type="entry name" value="AMIDASES"/>
    <property type="match status" value="1"/>
</dbReference>